<protein>
    <submittedName>
        <fullName evidence="1">Uncharacterized protein</fullName>
    </submittedName>
</protein>
<organism evidence="1">
    <name type="scientific">Anguilla anguilla</name>
    <name type="common">European freshwater eel</name>
    <name type="synonym">Muraena anguilla</name>
    <dbReference type="NCBI Taxonomy" id="7936"/>
    <lineage>
        <taxon>Eukaryota</taxon>
        <taxon>Metazoa</taxon>
        <taxon>Chordata</taxon>
        <taxon>Craniata</taxon>
        <taxon>Vertebrata</taxon>
        <taxon>Euteleostomi</taxon>
        <taxon>Actinopterygii</taxon>
        <taxon>Neopterygii</taxon>
        <taxon>Teleostei</taxon>
        <taxon>Anguilliformes</taxon>
        <taxon>Anguillidae</taxon>
        <taxon>Anguilla</taxon>
    </lineage>
</organism>
<dbReference type="EMBL" id="GBXM01058818">
    <property type="protein sequence ID" value="JAH49759.1"/>
    <property type="molecule type" value="Transcribed_RNA"/>
</dbReference>
<name>A0A0E9T7W7_ANGAN</name>
<accession>A0A0E9T7W7</accession>
<reference evidence="1" key="2">
    <citation type="journal article" date="2015" name="Fish Shellfish Immunol.">
        <title>Early steps in the European eel (Anguilla anguilla)-Vibrio vulnificus interaction in the gills: Role of the RtxA13 toxin.</title>
        <authorList>
            <person name="Callol A."/>
            <person name="Pajuelo D."/>
            <person name="Ebbesson L."/>
            <person name="Teles M."/>
            <person name="MacKenzie S."/>
            <person name="Amaro C."/>
        </authorList>
    </citation>
    <scope>NUCLEOTIDE SEQUENCE</scope>
</reference>
<sequence length="40" mass="4767">MIYVRSYEQYLRSDIAQCVCMQFVFKIQRPYRPSSSASTI</sequence>
<proteinExistence type="predicted"/>
<reference evidence="1" key="1">
    <citation type="submission" date="2014-11" db="EMBL/GenBank/DDBJ databases">
        <authorList>
            <person name="Amaro Gonzalez C."/>
        </authorList>
    </citation>
    <scope>NUCLEOTIDE SEQUENCE</scope>
</reference>
<evidence type="ECO:0000313" key="1">
    <source>
        <dbReference type="EMBL" id="JAH49759.1"/>
    </source>
</evidence>
<dbReference type="AlphaFoldDB" id="A0A0E9T7W7"/>